<accession>A0A812XNE4</accession>
<evidence type="ECO:0000313" key="3">
    <source>
        <dbReference type="Proteomes" id="UP000601435"/>
    </source>
</evidence>
<feature type="region of interest" description="Disordered" evidence="1">
    <location>
        <begin position="185"/>
        <end position="214"/>
    </location>
</feature>
<organism evidence="2 3">
    <name type="scientific">Symbiodinium necroappetens</name>
    <dbReference type="NCBI Taxonomy" id="1628268"/>
    <lineage>
        <taxon>Eukaryota</taxon>
        <taxon>Sar</taxon>
        <taxon>Alveolata</taxon>
        <taxon>Dinophyceae</taxon>
        <taxon>Suessiales</taxon>
        <taxon>Symbiodiniaceae</taxon>
        <taxon>Symbiodinium</taxon>
    </lineage>
</organism>
<feature type="compositionally biased region" description="Acidic residues" evidence="1">
    <location>
        <begin position="200"/>
        <end position="213"/>
    </location>
</feature>
<feature type="region of interest" description="Disordered" evidence="1">
    <location>
        <begin position="235"/>
        <end position="288"/>
    </location>
</feature>
<comment type="caution">
    <text evidence="2">The sequence shown here is derived from an EMBL/GenBank/DDBJ whole genome shotgun (WGS) entry which is preliminary data.</text>
</comment>
<reference evidence="2" key="1">
    <citation type="submission" date="2021-02" db="EMBL/GenBank/DDBJ databases">
        <authorList>
            <person name="Dougan E. K."/>
            <person name="Rhodes N."/>
            <person name="Thang M."/>
            <person name="Chan C."/>
        </authorList>
    </citation>
    <scope>NUCLEOTIDE SEQUENCE</scope>
</reference>
<dbReference type="AlphaFoldDB" id="A0A812XNE4"/>
<sequence>MLTRQVAEVGGWLVKYGSAAALDSALDADPCLCHKYIEQGEVLIQQKKANPTMRLGKHNDLHQRESVDVTEEKRQGLRKPKRKFMQIEVYEKKFGAADPNKIKVQKIDGETIRGVDIIEEDDIGVFEYIDETVNSVQRRTGLSDADVVLSADQNDIIFNATAKHMSIAPKDDASCVLINGITPSSASASATPGAAKDTVVDNDDEDGGSDDETFQPFAALFGRLKTVHQAAKKATTIPKAAGKAAASSTPSCKAKPSKKRAGQPSDAFESIGRAPRGGGAGDLPHAAHVDITPDDQDVVDKYQTRLDDMKVLEAASHDEAAFTQWAKDKVASLQELKQQIYTKKKSLKRRKENTSELASALDGLTADCNKLNDLLKKLSAGTSEGRQLVEMIEGMPDVTPGPAIWMRAIRALAFANLKVMEWQSFFTETYLLCEKHADAGFFSLLASQLLQRMVKAIPCGKALTCDSIATVRAFLDELSAVDNISKTLTADVDLEQHRGLINDLRTVLDFSASPSSVEAAIARAKSHETHWATVAFALPQGKKVMDAAATNAKTKGAASGLLEKIETAENYLDKSGLCCVDAAFMVSMKDAFDAEHAAQICEFLIELAPMKSLKVLKGGDREKWMCVWAKAKAAVFMIVFACASNELLPYLGQLRSSIESKQMLSDPMLEPTCALCHLADNCHGEDVIVGKVKDLSEFVKEMIRLLCDDGPLAEKDANTLISSWASKSTALFACLNECASKAHAQGLDPENKMKECVDKLVAEKEKVSHSLEASLKSHLRDRSLTNIQECMLILRNAVLSAGEVQTTSKDNFDQKVEAALLVSSVLGAEGTVIREGIDAACLLLNCMVAHAAVVHDYDSADQRMAAVVTFLKAYKALPTDNYAVALKEMNKSFSVSCFSEKDYEDMSNFVDAMSAKKDAEFQAIVAYHQGKLEAAYIAEADVEIPDHIAKIEKYSDIKASSVTAAFSMDVTKKLSNNAAELEQAIAAVEEAANAMGIDATEMVELHKYTGSYRSAIRWLLTGNVLYLLVSKAVTRAMVAGSGVHPKASKEMMSCIKTAAEHHIELPQGIHACVTLICGGSTATTQAQPSHAVP</sequence>
<evidence type="ECO:0000256" key="1">
    <source>
        <dbReference type="SAM" id="MobiDB-lite"/>
    </source>
</evidence>
<keyword evidence="3" id="KW-1185">Reference proteome</keyword>
<feature type="compositionally biased region" description="Low complexity" evidence="1">
    <location>
        <begin position="185"/>
        <end position="195"/>
    </location>
</feature>
<dbReference type="Proteomes" id="UP000601435">
    <property type="component" value="Unassembled WGS sequence"/>
</dbReference>
<dbReference type="OrthoDB" id="424113at2759"/>
<gene>
    <name evidence="2" type="ORF">SNEC2469_LOCUS21858</name>
</gene>
<proteinExistence type="predicted"/>
<name>A0A812XNE4_9DINO</name>
<feature type="compositionally biased region" description="Low complexity" evidence="1">
    <location>
        <begin position="235"/>
        <end position="251"/>
    </location>
</feature>
<dbReference type="EMBL" id="CAJNJA010039048">
    <property type="protein sequence ID" value="CAE7753076.1"/>
    <property type="molecule type" value="Genomic_DNA"/>
</dbReference>
<protein>
    <submittedName>
        <fullName evidence="2">Uncharacterized protein</fullName>
    </submittedName>
</protein>
<evidence type="ECO:0000313" key="2">
    <source>
        <dbReference type="EMBL" id="CAE7753076.1"/>
    </source>
</evidence>